<dbReference type="Proteomes" id="UP000606922">
    <property type="component" value="Unassembled WGS sequence"/>
</dbReference>
<reference evidence="2" key="2">
    <citation type="submission" date="2020-09" db="EMBL/GenBank/DDBJ databases">
        <authorList>
            <person name="Sun Q."/>
            <person name="Zhou Y."/>
        </authorList>
    </citation>
    <scope>NUCLEOTIDE SEQUENCE</scope>
    <source>
        <strain evidence="2">CGMCC 1.12813</strain>
    </source>
</reference>
<evidence type="ECO:0000259" key="1">
    <source>
        <dbReference type="PROSITE" id="PS50943"/>
    </source>
</evidence>
<gene>
    <name evidence="2" type="ORF">GCM10010979_06620</name>
</gene>
<proteinExistence type="predicted"/>
<dbReference type="Pfam" id="PF17765">
    <property type="entry name" value="MLTR_LBD"/>
    <property type="match status" value="1"/>
</dbReference>
<dbReference type="PROSITE" id="PS50943">
    <property type="entry name" value="HTH_CROC1"/>
    <property type="match status" value="1"/>
</dbReference>
<dbReference type="RefSeq" id="WP_188509272.1">
    <property type="nucleotide sequence ID" value="NZ_BMGB01000001.1"/>
</dbReference>
<dbReference type="InterPro" id="IPR010982">
    <property type="entry name" value="Lambda_DNA-bd_dom_sf"/>
</dbReference>
<protein>
    <submittedName>
        <fullName evidence="2">Transcriptional regulator</fullName>
    </submittedName>
</protein>
<dbReference type="SUPFAM" id="SSF47413">
    <property type="entry name" value="lambda repressor-like DNA-binding domains"/>
    <property type="match status" value="1"/>
</dbReference>
<comment type="caution">
    <text evidence="2">The sequence shown here is derived from an EMBL/GenBank/DDBJ whole genome shotgun (WGS) entry which is preliminary data.</text>
</comment>
<name>A0A916WGF3_9MICO</name>
<evidence type="ECO:0000313" key="3">
    <source>
        <dbReference type="Proteomes" id="UP000606922"/>
    </source>
</evidence>
<reference evidence="2" key="1">
    <citation type="journal article" date="2014" name="Int. J. Syst. Evol. Microbiol.">
        <title>Complete genome sequence of Corynebacterium casei LMG S-19264T (=DSM 44701T), isolated from a smear-ripened cheese.</title>
        <authorList>
            <consortium name="US DOE Joint Genome Institute (JGI-PGF)"/>
            <person name="Walter F."/>
            <person name="Albersmeier A."/>
            <person name="Kalinowski J."/>
            <person name="Ruckert C."/>
        </authorList>
    </citation>
    <scope>NUCLEOTIDE SEQUENCE</scope>
    <source>
        <strain evidence="2">CGMCC 1.12813</strain>
    </source>
</reference>
<dbReference type="InterPro" id="IPR041413">
    <property type="entry name" value="MLTR_LBD"/>
</dbReference>
<dbReference type="Gene3D" id="1.10.260.40">
    <property type="entry name" value="lambda repressor-like DNA-binding domains"/>
    <property type="match status" value="1"/>
</dbReference>
<dbReference type="PANTHER" id="PTHR35010">
    <property type="entry name" value="BLL4672 PROTEIN-RELATED"/>
    <property type="match status" value="1"/>
</dbReference>
<feature type="domain" description="HTH cro/C1-type" evidence="1">
    <location>
        <begin position="29"/>
        <end position="84"/>
    </location>
</feature>
<dbReference type="EMBL" id="BMGB01000001">
    <property type="protein sequence ID" value="GGA94817.1"/>
    <property type="molecule type" value="Genomic_DNA"/>
</dbReference>
<accession>A0A916WGF3</accession>
<organism evidence="2 3">
    <name type="scientific">Conyzicola nivalis</name>
    <dbReference type="NCBI Taxonomy" id="1477021"/>
    <lineage>
        <taxon>Bacteria</taxon>
        <taxon>Bacillati</taxon>
        <taxon>Actinomycetota</taxon>
        <taxon>Actinomycetes</taxon>
        <taxon>Micrococcales</taxon>
        <taxon>Microbacteriaceae</taxon>
        <taxon>Conyzicola</taxon>
    </lineage>
</organism>
<dbReference type="SMART" id="SM00530">
    <property type="entry name" value="HTH_XRE"/>
    <property type="match status" value="1"/>
</dbReference>
<evidence type="ECO:0000313" key="2">
    <source>
        <dbReference type="EMBL" id="GGA94817.1"/>
    </source>
</evidence>
<dbReference type="GO" id="GO:0003677">
    <property type="term" value="F:DNA binding"/>
    <property type="evidence" value="ECO:0007669"/>
    <property type="project" value="InterPro"/>
</dbReference>
<dbReference type="InterPro" id="IPR001387">
    <property type="entry name" value="Cro/C1-type_HTH"/>
</dbReference>
<sequence length="278" mass="30712">MDNIDGNRIGEFLRARREQITPADVGIAVASRRRVPGLRREEIAVRAGISSEYYLRLEQGREQHPSDAVIAGLARALQLDADATTYLFEIARPIVQRPRPPEKETVAVGIRQLLYLWTATPAYVQSRTLDVLASNETARALSPIFTPGVNLIRAAFLDPEVKSLYRDWDRMTSNTVAGLRAQAGNEVGDPKLAALVDELTAKSPEFSRLWTRHDVRPKGAGRSFLHHPLVGDLDLRYEKLAVGEGRSGQIVVIYHADPGSSSETRLALLSKRATDGVN</sequence>
<keyword evidence="3" id="KW-1185">Reference proteome</keyword>
<dbReference type="Gene3D" id="3.30.450.180">
    <property type="match status" value="1"/>
</dbReference>
<dbReference type="PANTHER" id="PTHR35010:SF2">
    <property type="entry name" value="BLL4672 PROTEIN"/>
    <property type="match status" value="1"/>
</dbReference>
<dbReference type="AlphaFoldDB" id="A0A916WGF3"/>
<dbReference type="CDD" id="cd00093">
    <property type="entry name" value="HTH_XRE"/>
    <property type="match status" value="1"/>
</dbReference>
<dbReference type="Pfam" id="PF13560">
    <property type="entry name" value="HTH_31"/>
    <property type="match status" value="1"/>
</dbReference>